<reference evidence="2 3" key="1">
    <citation type="submission" date="2018-06" db="EMBL/GenBank/DDBJ databases">
        <title>Extensive metabolic versatility and redundancy in microbially diverse, dynamic hydrothermal sediments.</title>
        <authorList>
            <person name="Dombrowski N."/>
            <person name="Teske A."/>
            <person name="Baker B.J."/>
        </authorList>
    </citation>
    <scope>NUCLEOTIDE SEQUENCE [LARGE SCALE GENOMIC DNA]</scope>
    <source>
        <strain evidence="2">B34_G17</strain>
    </source>
</reference>
<accession>A0A497ESJ5</accession>
<comment type="caution">
    <text evidence="2">The sequence shown here is derived from an EMBL/GenBank/DDBJ whole genome shotgun (WGS) entry which is preliminary data.</text>
</comment>
<dbReference type="InterPro" id="IPR052548">
    <property type="entry name" value="Type_VII_TA_antitoxin"/>
</dbReference>
<dbReference type="InterPro" id="IPR002934">
    <property type="entry name" value="Polymerase_NTP_transf_dom"/>
</dbReference>
<dbReference type="InterPro" id="IPR043519">
    <property type="entry name" value="NT_sf"/>
</dbReference>
<dbReference type="AlphaFoldDB" id="A0A497ESJ5"/>
<dbReference type="GO" id="GO:0016779">
    <property type="term" value="F:nucleotidyltransferase activity"/>
    <property type="evidence" value="ECO:0007669"/>
    <property type="project" value="InterPro"/>
</dbReference>
<sequence>MWLPRWLGEVYAKLFMCFGVELFTFDDALKVLNVDRAWLNVVFSKLHAKRVLCVYERSRPRLYRLLKPESFMAVAAGVLKNLDRVKQERYLQLICDVALDLIKRFNASSVCVYGSVARGKARLDSDLDVLVVSSVFKGSLTSRVEELCSVEDAVADELGFLKKRGVYASLSFYPLREDEVPRFPLVLLDVLEDGVIVYDRDFFLEKALAKFRERLARLGAKRVFISEDSWYWDLKPGYVFGEVIEI</sequence>
<gene>
    <name evidence="2" type="ORF">DRJ33_08020</name>
</gene>
<organism evidence="2 3">
    <name type="scientific">Thermoproteota archaeon</name>
    <dbReference type="NCBI Taxonomy" id="2056631"/>
    <lineage>
        <taxon>Archaea</taxon>
        <taxon>Thermoproteota</taxon>
    </lineage>
</organism>
<dbReference type="SUPFAM" id="SSF81301">
    <property type="entry name" value="Nucleotidyltransferase"/>
    <property type="match status" value="1"/>
</dbReference>
<dbReference type="CDD" id="cd05403">
    <property type="entry name" value="NT_KNTase_like"/>
    <property type="match status" value="1"/>
</dbReference>
<protein>
    <recommendedName>
        <fullName evidence="1">Polymerase nucleotidyl transferase domain-containing protein</fullName>
    </recommendedName>
</protein>
<dbReference type="Gene3D" id="3.30.460.10">
    <property type="entry name" value="Beta Polymerase, domain 2"/>
    <property type="match status" value="1"/>
</dbReference>
<dbReference type="EMBL" id="QMQX01000198">
    <property type="protein sequence ID" value="RLE49700.1"/>
    <property type="molecule type" value="Genomic_DNA"/>
</dbReference>
<dbReference type="PANTHER" id="PTHR33933">
    <property type="entry name" value="NUCLEOTIDYLTRANSFERASE"/>
    <property type="match status" value="1"/>
</dbReference>
<evidence type="ECO:0000259" key="1">
    <source>
        <dbReference type="Pfam" id="PF01909"/>
    </source>
</evidence>
<name>A0A497ESJ5_9CREN</name>
<evidence type="ECO:0000313" key="3">
    <source>
        <dbReference type="Proteomes" id="UP000272051"/>
    </source>
</evidence>
<dbReference type="Pfam" id="PF01909">
    <property type="entry name" value="NTP_transf_2"/>
    <property type="match status" value="1"/>
</dbReference>
<feature type="domain" description="Polymerase nucleotidyl transferase" evidence="1">
    <location>
        <begin position="101"/>
        <end position="139"/>
    </location>
</feature>
<evidence type="ECO:0000313" key="2">
    <source>
        <dbReference type="EMBL" id="RLE49700.1"/>
    </source>
</evidence>
<dbReference type="Proteomes" id="UP000272051">
    <property type="component" value="Unassembled WGS sequence"/>
</dbReference>
<dbReference type="PANTHER" id="PTHR33933:SF1">
    <property type="entry name" value="PROTEIN ADENYLYLTRANSFERASE MNTA-RELATED"/>
    <property type="match status" value="1"/>
</dbReference>
<proteinExistence type="predicted"/>